<reference evidence="1 2" key="1">
    <citation type="journal article" date="2015" name="Genome Announc.">
        <title>Thirty-Two Complete Genome Assemblies of Nine Yersinia Species, Including Y. pestis, Y. pseudotuberculosis, and Y. enterocolitica.</title>
        <authorList>
            <person name="Johnson S.L."/>
            <person name="Daligault H.E."/>
            <person name="Davenport K.W."/>
            <person name="Jaissle J."/>
            <person name="Frey K.G."/>
            <person name="Ladner J.T."/>
            <person name="Broomall S.M."/>
            <person name="Bishop-Lilly K.A."/>
            <person name="Bruce D.C."/>
            <person name="Coyne S.R."/>
            <person name="Gibbons H.S."/>
            <person name="Lo C.C."/>
            <person name="Munk A.C."/>
            <person name="Rosenzweig C.N."/>
            <person name="Koroleva G.I."/>
            <person name="Palacios G.F."/>
            <person name="Redden C.L."/>
            <person name="Xu Y."/>
            <person name="Minogue T.D."/>
            <person name="Chain P.S."/>
        </authorList>
    </citation>
    <scope>NUCLEOTIDE SEQUENCE [LARGE SCALE GENOMIC DNA]</scope>
    <source>
        <strain evidence="1 2">YRA</strain>
    </source>
</reference>
<gene>
    <name evidence="1" type="ORF">CH64_600</name>
</gene>
<evidence type="ECO:0008006" key="3">
    <source>
        <dbReference type="Google" id="ProtNLM"/>
    </source>
</evidence>
<name>A0ABM5SAC1_YERRO</name>
<proteinExistence type="predicted"/>
<dbReference type="Proteomes" id="UP000031914">
    <property type="component" value="Chromosome"/>
</dbReference>
<dbReference type="Gene3D" id="1.10.3670.10">
    <property type="entry name" value="Putative xylanase like domain"/>
    <property type="match status" value="1"/>
</dbReference>
<dbReference type="SUPFAM" id="SSF54001">
    <property type="entry name" value="Cysteine proteinases"/>
    <property type="match status" value="1"/>
</dbReference>
<dbReference type="Pfam" id="PF07313">
    <property type="entry name" value="AmiA-like"/>
    <property type="match status" value="1"/>
</dbReference>
<organism evidence="1 2">
    <name type="scientific">Yersinia rohdei</name>
    <dbReference type="NCBI Taxonomy" id="29485"/>
    <lineage>
        <taxon>Bacteria</taxon>
        <taxon>Pseudomonadati</taxon>
        <taxon>Pseudomonadota</taxon>
        <taxon>Gammaproteobacteria</taxon>
        <taxon>Enterobacterales</taxon>
        <taxon>Yersiniaceae</taxon>
        <taxon>Yersinia</taxon>
    </lineage>
</organism>
<dbReference type="InterPro" id="IPR038765">
    <property type="entry name" value="Papain-like_cys_pep_sf"/>
</dbReference>
<evidence type="ECO:0000313" key="1">
    <source>
        <dbReference type="EMBL" id="AJJ10186.1"/>
    </source>
</evidence>
<dbReference type="PROSITE" id="PS51257">
    <property type="entry name" value="PROKAR_LIPOPROTEIN"/>
    <property type="match status" value="1"/>
</dbReference>
<evidence type="ECO:0000313" key="2">
    <source>
        <dbReference type="Proteomes" id="UP000031914"/>
    </source>
</evidence>
<dbReference type="InterPro" id="IPR010846">
    <property type="entry name" value="AmiA-like"/>
</dbReference>
<dbReference type="EMBL" id="CP009787">
    <property type="protein sequence ID" value="AJJ10186.1"/>
    <property type="molecule type" value="Genomic_DNA"/>
</dbReference>
<accession>A0ABM5SAC1</accession>
<protein>
    <recommendedName>
        <fullName evidence="3">Lipoprotein</fullName>
    </recommendedName>
</protein>
<sequence>MHKLLSVSLVVIAIGAGCGADSNRHKNIDIDNDTAKYITHIIDSQKDAANSGHLGNIINNVSADFLGTPYKANMLIGSSTQSEKLVINLNGLDCFTYLDYVNALSKSTETNNFVKQLINTRYINSDISYKNRKHFFTDWSQRYPLNARDVTAEISPHSVAVTKHLNQRENGSEFIPTLGVTTRDVVYIPAAFVDRQVVHNLKTGD</sequence>
<keyword evidence="2" id="KW-1185">Reference proteome</keyword>